<dbReference type="OrthoDB" id="426718at2759"/>
<dbReference type="Proteomes" id="UP000800094">
    <property type="component" value="Unassembled WGS sequence"/>
</dbReference>
<evidence type="ECO:0000256" key="1">
    <source>
        <dbReference type="SAM" id="SignalP"/>
    </source>
</evidence>
<keyword evidence="1" id="KW-0732">Signal</keyword>
<dbReference type="PANTHER" id="PTHR37490">
    <property type="entry name" value="EXPRESSED PROTEIN"/>
    <property type="match status" value="1"/>
</dbReference>
<dbReference type="PANTHER" id="PTHR37490:SF2">
    <property type="match status" value="1"/>
</dbReference>
<dbReference type="InterPro" id="IPR021838">
    <property type="entry name" value="DUF3431"/>
</dbReference>
<dbReference type="RefSeq" id="XP_033691097.1">
    <property type="nucleotide sequence ID" value="XM_033819826.1"/>
</dbReference>
<gene>
    <name evidence="2" type="ORF">BU26DRAFT_14159</name>
</gene>
<proteinExistence type="predicted"/>
<dbReference type="EMBL" id="ML987189">
    <property type="protein sequence ID" value="KAF2256093.1"/>
    <property type="molecule type" value="Genomic_DNA"/>
</dbReference>
<accession>A0A6A6J3N6</accession>
<evidence type="ECO:0000313" key="3">
    <source>
        <dbReference type="Proteomes" id="UP000800094"/>
    </source>
</evidence>
<dbReference type="GeneID" id="54573156"/>
<organism evidence="2 3">
    <name type="scientific">Trematosphaeria pertusa</name>
    <dbReference type="NCBI Taxonomy" id="390896"/>
    <lineage>
        <taxon>Eukaryota</taxon>
        <taxon>Fungi</taxon>
        <taxon>Dikarya</taxon>
        <taxon>Ascomycota</taxon>
        <taxon>Pezizomycotina</taxon>
        <taxon>Dothideomycetes</taxon>
        <taxon>Pleosporomycetidae</taxon>
        <taxon>Pleosporales</taxon>
        <taxon>Massarineae</taxon>
        <taxon>Trematosphaeriaceae</taxon>
        <taxon>Trematosphaeria</taxon>
    </lineage>
</organism>
<keyword evidence="3" id="KW-1185">Reference proteome</keyword>
<feature type="chain" id="PRO_5025635376" evidence="1">
    <location>
        <begin position="32"/>
        <end position="300"/>
    </location>
</feature>
<dbReference type="AlphaFoldDB" id="A0A6A6J3N6"/>
<protein>
    <submittedName>
        <fullName evidence="2">Uncharacterized protein</fullName>
    </submittedName>
</protein>
<name>A0A6A6J3N6_9PLEO</name>
<evidence type="ECO:0000313" key="2">
    <source>
        <dbReference type="EMBL" id="KAF2256093.1"/>
    </source>
</evidence>
<reference evidence="2" key="1">
    <citation type="journal article" date="2020" name="Stud. Mycol.">
        <title>101 Dothideomycetes genomes: a test case for predicting lifestyles and emergence of pathogens.</title>
        <authorList>
            <person name="Haridas S."/>
            <person name="Albert R."/>
            <person name="Binder M."/>
            <person name="Bloem J."/>
            <person name="Labutti K."/>
            <person name="Salamov A."/>
            <person name="Andreopoulos B."/>
            <person name="Baker S."/>
            <person name="Barry K."/>
            <person name="Bills G."/>
            <person name="Bluhm B."/>
            <person name="Cannon C."/>
            <person name="Castanera R."/>
            <person name="Culley D."/>
            <person name="Daum C."/>
            <person name="Ezra D."/>
            <person name="Gonzalez J."/>
            <person name="Henrissat B."/>
            <person name="Kuo A."/>
            <person name="Liang C."/>
            <person name="Lipzen A."/>
            <person name="Lutzoni F."/>
            <person name="Magnuson J."/>
            <person name="Mondo S."/>
            <person name="Nolan M."/>
            <person name="Ohm R."/>
            <person name="Pangilinan J."/>
            <person name="Park H.-J."/>
            <person name="Ramirez L."/>
            <person name="Alfaro M."/>
            <person name="Sun H."/>
            <person name="Tritt A."/>
            <person name="Yoshinaga Y."/>
            <person name="Zwiers L.-H."/>
            <person name="Turgeon B."/>
            <person name="Goodwin S."/>
            <person name="Spatafora J."/>
            <person name="Crous P."/>
            <person name="Grigoriev I."/>
        </authorList>
    </citation>
    <scope>NUCLEOTIDE SEQUENCE</scope>
    <source>
        <strain evidence="2">CBS 122368</strain>
    </source>
</reference>
<dbReference type="Pfam" id="PF11913">
    <property type="entry name" value="DUF3431"/>
    <property type="match status" value="1"/>
</dbReference>
<sequence length="300" mass="34261">MRTQKSLIAIAAACCLLFLISLNARFEKVTATTPFPFSFTRHEEAESTGGYPYVKPTPLPWHPPIPSNRTTSKPPNRAIILAKLEHQDTSRVTNGLSEWQSVIHTVDNSFSRLYAGGESTDRGRIADAYLRYIIDNYYRLPTTMVFLNPARNDYAASNFDISKALQDLDMEFIQTAGFASLRCSSQSTCRDAILPFRSPPDEFRVLEVALPAAWKDLFNKTDVPVELAAPCCSEFAVSRDQVQKRAVDEYLRYWSWLHKTKMDDDTAGFVFEYLWHLIFGRDAMYCPEVSQCECDLYRRC</sequence>
<feature type="signal peptide" evidence="1">
    <location>
        <begin position="1"/>
        <end position="31"/>
    </location>
</feature>